<dbReference type="GO" id="GO:0005198">
    <property type="term" value="F:structural molecule activity"/>
    <property type="evidence" value="ECO:0007669"/>
    <property type="project" value="UniProtKB-UniRule"/>
</dbReference>
<dbReference type="AlphaFoldDB" id="A0A0F3IPL1"/>
<dbReference type="PANTHER" id="PTHR34653">
    <property type="match status" value="1"/>
</dbReference>
<dbReference type="Proteomes" id="UP000033774">
    <property type="component" value="Unassembled WGS sequence"/>
</dbReference>
<dbReference type="EMBL" id="LAJY01000494">
    <property type="protein sequence ID" value="KJV08665.1"/>
    <property type="molecule type" value="Genomic_DNA"/>
</dbReference>
<evidence type="ECO:0000256" key="5">
    <source>
        <dbReference type="NCBIfam" id="TIGR00205"/>
    </source>
</evidence>
<comment type="caution">
    <text evidence="6">The sequence shown here is derived from an EMBL/GenBank/DDBJ whole genome shotgun (WGS) entry which is preliminary data.</text>
</comment>
<protein>
    <recommendedName>
        <fullName evidence="4 5">Flagellar hook-basal body complex protein FliE</fullName>
    </recommendedName>
</protein>
<dbReference type="PANTHER" id="PTHR34653:SF1">
    <property type="entry name" value="FLAGELLAR HOOK-BASAL BODY COMPLEX PROTEIN FLIE"/>
    <property type="match status" value="1"/>
</dbReference>
<dbReference type="Pfam" id="PF02049">
    <property type="entry name" value="FliE"/>
    <property type="match status" value="1"/>
</dbReference>
<dbReference type="GO" id="GO:0003774">
    <property type="term" value="F:cytoskeletal motor activity"/>
    <property type="evidence" value="ECO:0007669"/>
    <property type="project" value="InterPro"/>
</dbReference>
<dbReference type="RefSeq" id="WP_045776804.1">
    <property type="nucleotide sequence ID" value="NZ_LAJY01000494.1"/>
</dbReference>
<dbReference type="NCBIfam" id="TIGR00205">
    <property type="entry name" value="fliE"/>
    <property type="match status" value="1"/>
</dbReference>
<comment type="similarity">
    <text evidence="2 4">Belongs to the FliE family.</text>
</comment>
<sequence>MSTTNPASAAAAYGSTVRALPSLESSARPMGPNFSELVEKAGRSALDTMYKAEGQTAKAAAGQAPDITEVVTAISNAEVTLQTVVAIRDRVVQAYNEIMRMPI</sequence>
<reference evidence="6 7" key="1">
    <citation type="submission" date="2015-03" db="EMBL/GenBank/DDBJ databases">
        <title>Draft genome sequence of Elstera litoralis.</title>
        <authorList>
            <person name="Rahalkar M.C."/>
            <person name="Dhakephalkar P.K."/>
            <person name="Pore S.D."/>
            <person name="Arora P."/>
            <person name="Kapse N.G."/>
            <person name="Pandit P.S."/>
        </authorList>
    </citation>
    <scope>NUCLEOTIDE SEQUENCE [LARGE SCALE GENOMIC DNA]</scope>
    <source>
        <strain evidence="6 7">Dia-1</strain>
    </source>
</reference>
<proteinExistence type="inferred from homology"/>
<name>A0A0F3IPL1_9PROT</name>
<evidence type="ECO:0000313" key="6">
    <source>
        <dbReference type="EMBL" id="KJV08665.1"/>
    </source>
</evidence>
<keyword evidence="3 4" id="KW-0975">Bacterial flagellum</keyword>
<accession>A0A0F3IPL1</accession>
<dbReference type="GO" id="GO:0009425">
    <property type="term" value="C:bacterial-type flagellum basal body"/>
    <property type="evidence" value="ECO:0007669"/>
    <property type="project" value="UniProtKB-SubCell"/>
</dbReference>
<evidence type="ECO:0000256" key="3">
    <source>
        <dbReference type="ARBA" id="ARBA00023143"/>
    </source>
</evidence>
<gene>
    <name evidence="4" type="primary">fliE</name>
    <name evidence="6" type="ORF">VZ95_16320</name>
</gene>
<evidence type="ECO:0000313" key="7">
    <source>
        <dbReference type="Proteomes" id="UP000033774"/>
    </source>
</evidence>
<evidence type="ECO:0000256" key="1">
    <source>
        <dbReference type="ARBA" id="ARBA00004117"/>
    </source>
</evidence>
<evidence type="ECO:0000256" key="2">
    <source>
        <dbReference type="ARBA" id="ARBA00009272"/>
    </source>
</evidence>
<keyword evidence="7" id="KW-1185">Reference proteome</keyword>
<dbReference type="InterPro" id="IPR001624">
    <property type="entry name" value="FliE"/>
</dbReference>
<dbReference type="OrthoDB" id="8481852at2"/>
<dbReference type="HAMAP" id="MF_00724">
    <property type="entry name" value="FliE"/>
    <property type="match status" value="1"/>
</dbReference>
<dbReference type="GO" id="GO:0071973">
    <property type="term" value="P:bacterial-type flagellum-dependent cell motility"/>
    <property type="evidence" value="ECO:0007669"/>
    <property type="project" value="InterPro"/>
</dbReference>
<evidence type="ECO:0000256" key="4">
    <source>
        <dbReference type="HAMAP-Rule" id="MF_00724"/>
    </source>
</evidence>
<comment type="subcellular location">
    <subcellularLocation>
        <location evidence="1 4">Bacterial flagellum basal body</location>
    </subcellularLocation>
</comment>
<dbReference type="PRINTS" id="PR01006">
    <property type="entry name" value="FLGHOOKFLIE"/>
</dbReference>
<organism evidence="6 7">
    <name type="scientific">Elstera litoralis</name>
    <dbReference type="NCBI Taxonomy" id="552518"/>
    <lineage>
        <taxon>Bacteria</taxon>
        <taxon>Pseudomonadati</taxon>
        <taxon>Pseudomonadota</taxon>
        <taxon>Alphaproteobacteria</taxon>
        <taxon>Rhodospirillales</taxon>
        <taxon>Rhodospirillaceae</taxon>
        <taxon>Elstera</taxon>
    </lineage>
</organism>